<evidence type="ECO:0000313" key="2">
    <source>
        <dbReference type="Proteomes" id="UP000499080"/>
    </source>
</evidence>
<dbReference type="AlphaFoldDB" id="A0A4Y2C3M4"/>
<accession>A0A4Y2C3M4</accession>
<sequence length="112" mass="13143">MERENYKQCSCSTTVNTCKIFLRSLITLNELILRLKEQERGSSRIVQQREESSLNKMRYDCFNKLVGQASSAILFSKLPPTTEATHQHYLRTFHQEQTWQGQCLNPSSWGWK</sequence>
<keyword evidence="2" id="KW-1185">Reference proteome</keyword>
<gene>
    <name evidence="1" type="ORF">AVEN_227472_1</name>
</gene>
<proteinExistence type="predicted"/>
<protein>
    <submittedName>
        <fullName evidence="1">Uncharacterized protein</fullName>
    </submittedName>
</protein>
<evidence type="ECO:0000313" key="1">
    <source>
        <dbReference type="EMBL" id="GBL98948.1"/>
    </source>
</evidence>
<organism evidence="1 2">
    <name type="scientific">Araneus ventricosus</name>
    <name type="common">Orbweaver spider</name>
    <name type="synonym">Epeira ventricosa</name>
    <dbReference type="NCBI Taxonomy" id="182803"/>
    <lineage>
        <taxon>Eukaryota</taxon>
        <taxon>Metazoa</taxon>
        <taxon>Ecdysozoa</taxon>
        <taxon>Arthropoda</taxon>
        <taxon>Chelicerata</taxon>
        <taxon>Arachnida</taxon>
        <taxon>Araneae</taxon>
        <taxon>Araneomorphae</taxon>
        <taxon>Entelegynae</taxon>
        <taxon>Araneoidea</taxon>
        <taxon>Araneidae</taxon>
        <taxon>Araneus</taxon>
    </lineage>
</organism>
<dbReference type="Proteomes" id="UP000499080">
    <property type="component" value="Unassembled WGS sequence"/>
</dbReference>
<dbReference type="EMBL" id="BGPR01000144">
    <property type="protein sequence ID" value="GBL98948.1"/>
    <property type="molecule type" value="Genomic_DNA"/>
</dbReference>
<reference evidence="1 2" key="1">
    <citation type="journal article" date="2019" name="Sci. Rep.">
        <title>Orb-weaving spider Araneus ventricosus genome elucidates the spidroin gene catalogue.</title>
        <authorList>
            <person name="Kono N."/>
            <person name="Nakamura H."/>
            <person name="Ohtoshi R."/>
            <person name="Moran D.A.P."/>
            <person name="Shinohara A."/>
            <person name="Yoshida Y."/>
            <person name="Fujiwara M."/>
            <person name="Mori M."/>
            <person name="Tomita M."/>
            <person name="Arakawa K."/>
        </authorList>
    </citation>
    <scope>NUCLEOTIDE SEQUENCE [LARGE SCALE GENOMIC DNA]</scope>
</reference>
<comment type="caution">
    <text evidence="1">The sequence shown here is derived from an EMBL/GenBank/DDBJ whole genome shotgun (WGS) entry which is preliminary data.</text>
</comment>
<name>A0A4Y2C3M4_ARAVE</name>